<accession>A0A5C6Z5C0</accession>
<dbReference type="InterPro" id="IPR011335">
    <property type="entry name" value="Restrct_endonuc-II-like"/>
</dbReference>
<dbReference type="AlphaFoldDB" id="A0A5C6Z5C0"/>
<dbReference type="Proteomes" id="UP000321497">
    <property type="component" value="Unassembled WGS sequence"/>
</dbReference>
<keyword evidence="3" id="KW-1185">Reference proteome</keyword>
<feature type="domain" description="PD-(D/E)XK endonuclease-like" evidence="1">
    <location>
        <begin position="636"/>
        <end position="905"/>
    </location>
</feature>
<dbReference type="InterPro" id="IPR011604">
    <property type="entry name" value="PDDEXK-like_dom_sf"/>
</dbReference>
<reference evidence="2 3" key="1">
    <citation type="submission" date="2019-08" db="EMBL/GenBank/DDBJ databases">
        <title>Genome of Aequorivita antarctica SW49 (type strain).</title>
        <authorList>
            <person name="Bowman J.P."/>
        </authorList>
    </citation>
    <scope>NUCLEOTIDE SEQUENCE [LARGE SCALE GENOMIC DNA]</scope>
    <source>
        <strain evidence="2 3">SW49</strain>
    </source>
</reference>
<dbReference type="InterPro" id="IPR027417">
    <property type="entry name" value="P-loop_NTPase"/>
</dbReference>
<sequence>MISFLEEVVTAIKNTNGDISDITLILPSKRAGGFLKNILKNTAIQTTFAPKILSIEEFIEDLSNLKIIDNTELLFKSYQAYLTTKVIEEKEDFETYSSWAITLLNDFNEIDRYLVEPKPFFSYLSSIKTLERWGVDQEKTELINNYLQFWAGLPDFYENLQTLLLNENLGYQGMVYREAASNLEHYINSNRNKKHIFIGFNALNFAEQNIIQELLEEENTEIYWDTDKTFYEDTKHSASYFIRKYIKEWKYFKTNTPKFIASNFEKPKYFQFVEVQKNIGQAKYVGELLSGLSDDEINKTAIVLGDENLLVPLLYSLPENVKNLNVTMGVSLKNFPAVVFFELLFGIHLRTAETIYYKEILSILNHPLGTLLVPNASDIAKNLTRENITHISTAGLIELSGISENEILQFLFEDWKDDSQTAIKRALQVLEELQTKHTLNTIERVVLHQLTAVFNKIDALNQKYPHLKSIKSVQTLFSELTSATSLDFEGDAYNGLQLMGVLETRVLDFENVIITSVNEGIFPSGKSNASFITYDLKQQFNLPVYTEKDAIYTYHFYRLLQRAKNVTLLYNNHSEGINTGEKSRFIRQLEIEKHPNHIIEKRILSPKVQLKSKSLKQIDKTDAVMQRLREIAENGFSPSALTSYIRNPIDFYFQKILKLNEFEEVEETVAANTLGTIVHDTLETFYQPMKDAVLTVQNLLDMKGRIHEEITVQFKKTFKGGTFNKGKNLIVFEVAKRYISNFLDREITEIQAGNVIKIIQIETDLTLEILIPELDFPVKIHGKVDRVDEYNGQLRIIDYKTGSVNQGDVEIVNWEDLNQDYKFSKAFQVLTYALMMNKEILINNAEAGIISFKNLGSGFLKFGVKEKSGSRNKSQMITNETLENFTVELKKLILEICDSNIPFTEKVID</sequence>
<comment type="caution">
    <text evidence="2">The sequence shown here is derived from an EMBL/GenBank/DDBJ whole genome shotgun (WGS) entry which is preliminary data.</text>
</comment>
<dbReference type="OrthoDB" id="9762792at2"/>
<gene>
    <name evidence="2" type="ORF">ESU54_00205</name>
</gene>
<dbReference type="SUPFAM" id="SSF52540">
    <property type="entry name" value="P-loop containing nucleoside triphosphate hydrolases"/>
    <property type="match status" value="1"/>
</dbReference>
<evidence type="ECO:0000313" key="3">
    <source>
        <dbReference type="Proteomes" id="UP000321497"/>
    </source>
</evidence>
<evidence type="ECO:0000259" key="1">
    <source>
        <dbReference type="Pfam" id="PF12705"/>
    </source>
</evidence>
<proteinExistence type="predicted"/>
<dbReference type="Gene3D" id="3.90.320.10">
    <property type="match status" value="1"/>
</dbReference>
<dbReference type="Pfam" id="PF12705">
    <property type="entry name" value="PDDEXK_1"/>
    <property type="match status" value="1"/>
</dbReference>
<organism evidence="2 3">
    <name type="scientific">Aequorivita antarctica</name>
    <dbReference type="NCBI Taxonomy" id="153266"/>
    <lineage>
        <taxon>Bacteria</taxon>
        <taxon>Pseudomonadati</taxon>
        <taxon>Bacteroidota</taxon>
        <taxon>Flavobacteriia</taxon>
        <taxon>Flavobacteriales</taxon>
        <taxon>Flavobacteriaceae</taxon>
        <taxon>Aequorivita</taxon>
    </lineage>
</organism>
<dbReference type="SUPFAM" id="SSF52980">
    <property type="entry name" value="Restriction endonuclease-like"/>
    <property type="match status" value="1"/>
</dbReference>
<dbReference type="RefSeq" id="WP_111843121.1">
    <property type="nucleotide sequence ID" value="NZ_UEGI01000001.1"/>
</dbReference>
<name>A0A5C6Z5C0_9FLAO</name>
<evidence type="ECO:0000313" key="2">
    <source>
        <dbReference type="EMBL" id="TXD74652.1"/>
    </source>
</evidence>
<dbReference type="EMBL" id="VORT01000001">
    <property type="protein sequence ID" value="TXD74652.1"/>
    <property type="molecule type" value="Genomic_DNA"/>
</dbReference>
<dbReference type="InterPro" id="IPR038726">
    <property type="entry name" value="PDDEXK_AddAB-type"/>
</dbReference>
<protein>
    <submittedName>
        <fullName evidence="2">PD-(D/E)XK nuclease family protein</fullName>
    </submittedName>
</protein>